<dbReference type="Gene3D" id="3.30.70.100">
    <property type="match status" value="1"/>
</dbReference>
<dbReference type="EMBL" id="UINC01158891">
    <property type="protein sequence ID" value="SVD56679.1"/>
    <property type="molecule type" value="Genomic_DNA"/>
</dbReference>
<dbReference type="InterPro" id="IPR011008">
    <property type="entry name" value="Dimeric_a/b-barrel"/>
</dbReference>
<feature type="domain" description="ABM" evidence="1">
    <location>
        <begin position="3"/>
        <end position="93"/>
    </location>
</feature>
<dbReference type="AlphaFoldDB" id="A0A382WDB7"/>
<name>A0A382WDB7_9ZZZZ</name>
<dbReference type="InterPro" id="IPR007138">
    <property type="entry name" value="ABM_dom"/>
</dbReference>
<dbReference type="Pfam" id="PF03992">
    <property type="entry name" value="ABM"/>
    <property type="match status" value="1"/>
</dbReference>
<protein>
    <recommendedName>
        <fullName evidence="1">ABM domain-containing protein</fullName>
    </recommendedName>
</protein>
<reference evidence="2" key="1">
    <citation type="submission" date="2018-05" db="EMBL/GenBank/DDBJ databases">
        <authorList>
            <person name="Lanie J.A."/>
            <person name="Ng W.-L."/>
            <person name="Kazmierczak K.M."/>
            <person name="Andrzejewski T.M."/>
            <person name="Davidsen T.M."/>
            <person name="Wayne K.J."/>
            <person name="Tettelin H."/>
            <person name="Glass J.I."/>
            <person name="Rusch D."/>
            <person name="Podicherti R."/>
            <person name="Tsui H.-C.T."/>
            <person name="Winkler M.E."/>
        </authorList>
    </citation>
    <scope>NUCLEOTIDE SEQUENCE</scope>
</reference>
<dbReference type="SUPFAM" id="SSF54909">
    <property type="entry name" value="Dimeric alpha+beta barrel"/>
    <property type="match status" value="1"/>
</dbReference>
<evidence type="ECO:0000259" key="1">
    <source>
        <dbReference type="PROSITE" id="PS51725"/>
    </source>
</evidence>
<sequence length="101" mass="11869">MPIYMTARYQVRPNKIEQTKTSIRQLVKHVKEHEPLTTIYIAQQEILNPSKFMHILRFDDEAALSTHQNSPASAEFVKKMYPEALKPFEFMEYNLIATVNQ</sequence>
<accession>A0A382WDB7</accession>
<organism evidence="2">
    <name type="scientific">marine metagenome</name>
    <dbReference type="NCBI Taxonomy" id="408172"/>
    <lineage>
        <taxon>unclassified sequences</taxon>
        <taxon>metagenomes</taxon>
        <taxon>ecological metagenomes</taxon>
    </lineage>
</organism>
<evidence type="ECO:0000313" key="2">
    <source>
        <dbReference type="EMBL" id="SVD56679.1"/>
    </source>
</evidence>
<gene>
    <name evidence="2" type="ORF">METZ01_LOCUS409533</name>
</gene>
<proteinExistence type="predicted"/>
<dbReference type="PROSITE" id="PS51725">
    <property type="entry name" value="ABM"/>
    <property type="match status" value="1"/>
</dbReference>